<evidence type="ECO:0000256" key="6">
    <source>
        <dbReference type="ARBA" id="ARBA00022642"/>
    </source>
</evidence>
<keyword evidence="8 12" id="KW-0808">Transferase</keyword>
<dbReference type="Pfam" id="PF02749">
    <property type="entry name" value="QRPTase_N"/>
    <property type="match status" value="1"/>
</dbReference>
<feature type="binding site" evidence="13">
    <location>
        <begin position="135"/>
        <end position="137"/>
    </location>
    <ligand>
        <name>substrate</name>
    </ligand>
</feature>
<dbReference type="FunFam" id="3.90.1170.20:FF:000001">
    <property type="entry name" value="Nicotinate-nucleotide diphosphorylase (Carboxylating)"/>
    <property type="match status" value="1"/>
</dbReference>
<dbReference type="GO" id="GO:0034213">
    <property type="term" value="P:quinolinate catabolic process"/>
    <property type="evidence" value="ECO:0007669"/>
    <property type="project" value="TreeGrafter"/>
</dbReference>
<dbReference type="PANTHER" id="PTHR32179:SF3">
    <property type="entry name" value="NICOTINATE-NUCLEOTIDE PYROPHOSPHORYLASE [CARBOXYLATING]"/>
    <property type="match status" value="1"/>
</dbReference>
<dbReference type="Proteomes" id="UP001139369">
    <property type="component" value="Unassembled WGS sequence"/>
</dbReference>
<dbReference type="InterPro" id="IPR037128">
    <property type="entry name" value="Quinolinate_PRibosylTase_N_sf"/>
</dbReference>
<dbReference type="InterPro" id="IPR027277">
    <property type="entry name" value="NadC/ModD"/>
</dbReference>
<dbReference type="InterPro" id="IPR013785">
    <property type="entry name" value="Aldolase_TIM"/>
</dbReference>
<dbReference type="GO" id="GO:0005737">
    <property type="term" value="C:cytoplasm"/>
    <property type="evidence" value="ECO:0007669"/>
    <property type="project" value="TreeGrafter"/>
</dbReference>
<comment type="catalytic activity">
    <reaction evidence="10">
        <text>nicotinate beta-D-ribonucleotide + CO2 + diphosphate = quinolinate + 5-phospho-alpha-D-ribose 1-diphosphate + 2 H(+)</text>
        <dbReference type="Rhea" id="RHEA:12733"/>
        <dbReference type="ChEBI" id="CHEBI:15378"/>
        <dbReference type="ChEBI" id="CHEBI:16526"/>
        <dbReference type="ChEBI" id="CHEBI:29959"/>
        <dbReference type="ChEBI" id="CHEBI:33019"/>
        <dbReference type="ChEBI" id="CHEBI:57502"/>
        <dbReference type="ChEBI" id="CHEBI:58017"/>
        <dbReference type="EC" id="2.4.2.19"/>
    </reaction>
</comment>
<evidence type="ECO:0000256" key="11">
    <source>
        <dbReference type="ARBA" id="ARBA00069173"/>
    </source>
</evidence>
<dbReference type="PIRSF" id="PIRSF006250">
    <property type="entry name" value="NadC_ModD"/>
    <property type="match status" value="1"/>
</dbReference>
<proteinExistence type="inferred from homology"/>
<dbReference type="InterPro" id="IPR004393">
    <property type="entry name" value="NadC"/>
</dbReference>
<dbReference type="GO" id="GO:0004514">
    <property type="term" value="F:nicotinate-nucleotide diphosphorylase (carboxylating) activity"/>
    <property type="evidence" value="ECO:0007669"/>
    <property type="project" value="UniProtKB-EC"/>
</dbReference>
<dbReference type="FunFam" id="3.20.20.70:FF:000030">
    <property type="entry name" value="Nicotinate-nucleotide pyrophosphorylase, carboxylating"/>
    <property type="match status" value="1"/>
</dbReference>
<comment type="similarity">
    <text evidence="3 12">Belongs to the NadC/ModD family.</text>
</comment>
<protein>
    <recommendedName>
        <fullName evidence="11">Probable nicotinate-nucleotide pyrophosphorylase [carboxylating]</fullName>
        <ecNumber evidence="5">2.4.2.19</ecNumber>
    </recommendedName>
    <alternativeName>
        <fullName evidence="9">Quinolinate phosphoribosyltransferase [decarboxylating]</fullName>
    </alternativeName>
</protein>
<name>A0A9X1VKN9_9FLAO</name>
<evidence type="ECO:0000256" key="3">
    <source>
        <dbReference type="ARBA" id="ARBA00009400"/>
    </source>
</evidence>
<dbReference type="NCBIfam" id="TIGR00078">
    <property type="entry name" value="nadC"/>
    <property type="match status" value="1"/>
</dbReference>
<accession>A0A9X1VKN9</accession>
<comment type="subunit">
    <text evidence="4">Hexamer formed by 3 homodimers.</text>
</comment>
<evidence type="ECO:0000256" key="13">
    <source>
        <dbReference type="PIRSR" id="PIRSR006250-1"/>
    </source>
</evidence>
<evidence type="ECO:0000256" key="4">
    <source>
        <dbReference type="ARBA" id="ARBA00011218"/>
    </source>
</evidence>
<dbReference type="SUPFAM" id="SSF54675">
    <property type="entry name" value="Nicotinate/Quinolinate PRTase N-terminal domain-like"/>
    <property type="match status" value="1"/>
</dbReference>
<evidence type="ECO:0000256" key="10">
    <source>
        <dbReference type="ARBA" id="ARBA00047445"/>
    </source>
</evidence>
<feature type="binding site" evidence="13">
    <location>
        <position position="169"/>
    </location>
    <ligand>
        <name>substrate</name>
    </ligand>
</feature>
<dbReference type="GO" id="GO:0009435">
    <property type="term" value="P:NAD+ biosynthetic process"/>
    <property type="evidence" value="ECO:0007669"/>
    <property type="project" value="InterPro"/>
</dbReference>
<evidence type="ECO:0000256" key="1">
    <source>
        <dbReference type="ARBA" id="ARBA00003237"/>
    </source>
</evidence>
<dbReference type="Gene3D" id="3.90.1170.20">
    <property type="entry name" value="Quinolinate phosphoribosyl transferase, N-terminal domain"/>
    <property type="match status" value="1"/>
</dbReference>
<keyword evidence="6" id="KW-0662">Pyridine nucleotide biosynthesis</keyword>
<dbReference type="InterPro" id="IPR022412">
    <property type="entry name" value="Quinolinate_PRibosylTrfase_N"/>
</dbReference>
<evidence type="ECO:0000256" key="9">
    <source>
        <dbReference type="ARBA" id="ARBA00033102"/>
    </source>
</evidence>
<reference evidence="16" key="1">
    <citation type="submission" date="2022-02" db="EMBL/GenBank/DDBJ databases">
        <title>Polaribacter sp. MSW13, isolated from seawater.</title>
        <authorList>
            <person name="Kristyanto S."/>
            <person name="Jung J."/>
            <person name="Jeon C.O."/>
        </authorList>
    </citation>
    <scope>NUCLEOTIDE SEQUENCE</scope>
    <source>
        <strain evidence="16">MSW13</strain>
    </source>
</reference>
<evidence type="ECO:0000259" key="14">
    <source>
        <dbReference type="Pfam" id="PF01729"/>
    </source>
</evidence>
<dbReference type="PANTHER" id="PTHR32179">
    <property type="entry name" value="NICOTINATE-NUCLEOTIDE PYROPHOSPHORYLASE [CARBOXYLATING]"/>
    <property type="match status" value="1"/>
</dbReference>
<dbReference type="EMBL" id="JAKQYM010000001">
    <property type="protein sequence ID" value="MCI2227912.1"/>
    <property type="molecule type" value="Genomic_DNA"/>
</dbReference>
<feature type="binding site" evidence="13">
    <location>
        <begin position="268"/>
        <end position="270"/>
    </location>
    <ligand>
        <name>substrate</name>
    </ligand>
</feature>
<keyword evidence="7 12" id="KW-0328">Glycosyltransferase</keyword>
<feature type="binding site" evidence="13">
    <location>
        <begin position="247"/>
        <end position="249"/>
    </location>
    <ligand>
        <name>substrate</name>
    </ligand>
</feature>
<dbReference type="Gene3D" id="3.20.20.70">
    <property type="entry name" value="Aldolase class I"/>
    <property type="match status" value="1"/>
</dbReference>
<evidence type="ECO:0000256" key="5">
    <source>
        <dbReference type="ARBA" id="ARBA00011944"/>
    </source>
</evidence>
<comment type="pathway">
    <text evidence="2">Cofactor biosynthesis; NAD(+) biosynthesis; nicotinate D-ribonucleotide from quinolinate: step 1/1.</text>
</comment>
<gene>
    <name evidence="16" type="primary">nadC</name>
    <name evidence="16" type="ORF">MC378_01950</name>
</gene>
<dbReference type="SUPFAM" id="SSF51690">
    <property type="entry name" value="Nicotinate/Quinolinate PRTase C-terminal domain-like"/>
    <property type="match status" value="1"/>
</dbReference>
<dbReference type="RefSeq" id="WP_242177031.1">
    <property type="nucleotide sequence ID" value="NZ_JAKQYM010000001.1"/>
</dbReference>
<evidence type="ECO:0000313" key="17">
    <source>
        <dbReference type="Proteomes" id="UP001139369"/>
    </source>
</evidence>
<feature type="binding site" evidence="13">
    <location>
        <position position="102"/>
    </location>
    <ligand>
        <name>substrate</name>
    </ligand>
</feature>
<dbReference type="AlphaFoldDB" id="A0A9X1VKN9"/>
<dbReference type="InterPro" id="IPR036068">
    <property type="entry name" value="Nicotinate_pribotase-like_C"/>
</dbReference>
<feature type="binding site" evidence="13">
    <location>
        <position position="159"/>
    </location>
    <ligand>
        <name>substrate</name>
    </ligand>
</feature>
<evidence type="ECO:0000313" key="16">
    <source>
        <dbReference type="EMBL" id="MCI2227912.1"/>
    </source>
</evidence>
<dbReference type="Pfam" id="PF01729">
    <property type="entry name" value="QRPTase_C"/>
    <property type="match status" value="1"/>
</dbReference>
<comment type="caution">
    <text evidence="16">The sequence shown here is derived from an EMBL/GenBank/DDBJ whole genome shotgun (WGS) entry which is preliminary data.</text>
</comment>
<feature type="binding site" evidence="13">
    <location>
        <position position="202"/>
    </location>
    <ligand>
        <name>substrate</name>
    </ligand>
</feature>
<dbReference type="CDD" id="cd01572">
    <property type="entry name" value="QPRTase"/>
    <property type="match status" value="1"/>
</dbReference>
<sequence>MITEAQFKNELDLIIKNAIREDVGDGDHTSLSCIPSDAQGKAKLLVKEDGIIAGVEFAKQVFSYVDKDLQVETFINDGEKVKYGDVIFYVSGKSQSILMAERLVLNAMQRMSAIATKTAFFTGLLKGTKTKVLDTRKTTPGIRAIEKWAVKIGGGENHRFALYDMVMIKDNHIDFAGGITAAITKTKKYLAEKKLDIKIIVEARSLEEIKEILSNKGVYRILIDNFNYEETKKAVALIGNTCLTESSGGINEKTIRKYAECGVDFISSGALTHSVYNLDLSLKAID</sequence>
<dbReference type="InterPro" id="IPR002638">
    <property type="entry name" value="Quinolinate_PRibosylTrfase_C"/>
</dbReference>
<evidence type="ECO:0000256" key="8">
    <source>
        <dbReference type="ARBA" id="ARBA00022679"/>
    </source>
</evidence>
<evidence type="ECO:0000256" key="2">
    <source>
        <dbReference type="ARBA" id="ARBA00004893"/>
    </source>
</evidence>
<feature type="binding site" evidence="13">
    <location>
        <position position="224"/>
    </location>
    <ligand>
        <name>substrate</name>
    </ligand>
</feature>
<organism evidence="16 17">
    <name type="scientific">Polaribacter marinus</name>
    <dbReference type="NCBI Taxonomy" id="2916838"/>
    <lineage>
        <taxon>Bacteria</taxon>
        <taxon>Pseudomonadati</taxon>
        <taxon>Bacteroidota</taxon>
        <taxon>Flavobacteriia</taxon>
        <taxon>Flavobacteriales</taxon>
        <taxon>Flavobacteriaceae</taxon>
    </lineage>
</organism>
<feature type="domain" description="Quinolinate phosphoribosyl transferase N-terminal" evidence="15">
    <location>
        <begin position="27"/>
        <end position="112"/>
    </location>
</feature>
<dbReference type="EC" id="2.4.2.19" evidence="5"/>
<evidence type="ECO:0000259" key="15">
    <source>
        <dbReference type="Pfam" id="PF02749"/>
    </source>
</evidence>
<evidence type="ECO:0000256" key="12">
    <source>
        <dbReference type="PIRNR" id="PIRNR006250"/>
    </source>
</evidence>
<evidence type="ECO:0000256" key="7">
    <source>
        <dbReference type="ARBA" id="ARBA00022676"/>
    </source>
</evidence>
<comment type="function">
    <text evidence="1">Involved in the catabolism of quinolinic acid (QA).</text>
</comment>
<feature type="domain" description="Quinolinate phosphoribosyl transferase C-terminal" evidence="14">
    <location>
        <begin position="114"/>
        <end position="283"/>
    </location>
</feature>
<keyword evidence="17" id="KW-1185">Reference proteome</keyword>